<evidence type="ECO:0000313" key="5">
    <source>
        <dbReference type="EMBL" id="MES1922108.1"/>
    </source>
</evidence>
<sequence>MRTLIQKYVKELGGKRVIQKIFVANNGIAAVKGIRSIKKWSYETFGRENMFHFTVMATPEDLKSEAEYIKLADKFIEVNGGSNVNNYANVDLIVDTAERAGCEAVWAGWGHASENDQLPEALNQAGIIWIGPSPEAMRALGDKIGSTLIAQS</sequence>
<dbReference type="SUPFAM" id="SSF52440">
    <property type="entry name" value="PreATP-grasp domain"/>
    <property type="match status" value="1"/>
</dbReference>
<dbReference type="InterPro" id="IPR011764">
    <property type="entry name" value="Biotin_carboxylation_dom"/>
</dbReference>
<organism evidence="5 6">
    <name type="scientific">Bonamia ostreae</name>
    <dbReference type="NCBI Taxonomy" id="126728"/>
    <lineage>
        <taxon>Eukaryota</taxon>
        <taxon>Sar</taxon>
        <taxon>Rhizaria</taxon>
        <taxon>Endomyxa</taxon>
        <taxon>Ascetosporea</taxon>
        <taxon>Haplosporida</taxon>
        <taxon>Bonamia</taxon>
    </lineage>
</organism>
<dbReference type="Proteomes" id="UP001439008">
    <property type="component" value="Unassembled WGS sequence"/>
</dbReference>
<accession>A0ABV2AR05</accession>
<dbReference type="InterPro" id="IPR049076">
    <property type="entry name" value="ACCA"/>
</dbReference>
<gene>
    <name evidence="5" type="primary">ACC1</name>
    <name evidence="5" type="ORF">MHBO_003623</name>
</gene>
<dbReference type="PROSITE" id="PS50979">
    <property type="entry name" value="BC"/>
    <property type="match status" value="1"/>
</dbReference>
<dbReference type="Gene3D" id="3.40.50.20">
    <property type="match status" value="1"/>
</dbReference>
<dbReference type="InterPro" id="IPR005481">
    <property type="entry name" value="BC-like_N"/>
</dbReference>
<reference evidence="5 6" key="1">
    <citation type="journal article" date="2024" name="BMC Biol.">
        <title>Comparative genomics of Ascetosporea gives new insight into the evolutionary basis for animal parasitism in Rhizaria.</title>
        <authorList>
            <person name="Hiltunen Thoren M."/>
            <person name="Onut-Brannstrom I."/>
            <person name="Alfjorden A."/>
            <person name="Peckova H."/>
            <person name="Swords F."/>
            <person name="Hooper C."/>
            <person name="Holzer A.S."/>
            <person name="Bass D."/>
            <person name="Burki F."/>
        </authorList>
    </citation>
    <scope>NUCLEOTIDE SEQUENCE [LARGE SCALE GENOMIC DNA]</scope>
    <source>
        <strain evidence="5">20-A016</strain>
    </source>
</reference>
<evidence type="ECO:0000313" key="6">
    <source>
        <dbReference type="Proteomes" id="UP001439008"/>
    </source>
</evidence>
<evidence type="ECO:0000259" key="4">
    <source>
        <dbReference type="PROSITE" id="PS50979"/>
    </source>
</evidence>
<feature type="non-terminal residue" evidence="5">
    <location>
        <position position="152"/>
    </location>
</feature>
<evidence type="ECO:0000256" key="2">
    <source>
        <dbReference type="ARBA" id="ARBA00022741"/>
    </source>
</evidence>
<name>A0ABV2AR05_9EUKA</name>
<dbReference type="PANTHER" id="PTHR45728">
    <property type="entry name" value="ACETYL-COA CARBOXYLASE, ISOFORM A"/>
    <property type="match status" value="1"/>
</dbReference>
<dbReference type="InterPro" id="IPR016185">
    <property type="entry name" value="PreATP-grasp_dom_sf"/>
</dbReference>
<keyword evidence="3" id="KW-0067">ATP-binding</keyword>
<keyword evidence="2" id="KW-0547">Nucleotide-binding</keyword>
<evidence type="ECO:0000256" key="1">
    <source>
        <dbReference type="ARBA" id="ARBA00022598"/>
    </source>
</evidence>
<keyword evidence="6" id="KW-1185">Reference proteome</keyword>
<dbReference type="Pfam" id="PF00289">
    <property type="entry name" value="Biotin_carb_N"/>
    <property type="match status" value="1"/>
</dbReference>
<dbReference type="EMBL" id="JBDODL010002229">
    <property type="protein sequence ID" value="MES1922108.1"/>
    <property type="molecule type" value="Genomic_DNA"/>
</dbReference>
<keyword evidence="1" id="KW-0436">Ligase</keyword>
<protein>
    <submittedName>
        <fullName evidence="5">Acetyl-coenzyme-A carboxylase</fullName>
    </submittedName>
</protein>
<comment type="caution">
    <text evidence="5">The sequence shown here is derived from an EMBL/GenBank/DDBJ whole genome shotgun (WGS) entry which is preliminary data.</text>
</comment>
<proteinExistence type="predicted"/>
<evidence type="ECO:0000256" key="3">
    <source>
        <dbReference type="ARBA" id="ARBA00022840"/>
    </source>
</evidence>
<dbReference type="PANTHER" id="PTHR45728:SF3">
    <property type="entry name" value="ACETYL-COA CARBOXYLASE"/>
    <property type="match status" value="1"/>
</dbReference>
<feature type="domain" description="Biotin carboxylation" evidence="4">
    <location>
        <begin position="17"/>
        <end position="152"/>
    </location>
</feature>